<dbReference type="AlphaFoldDB" id="A0AA41SAE8"/>
<name>A0AA41SAE8_PAPNU</name>
<evidence type="ECO:0000313" key="2">
    <source>
        <dbReference type="Proteomes" id="UP001177140"/>
    </source>
</evidence>
<dbReference type="EMBL" id="JAJJMA010112996">
    <property type="protein sequence ID" value="MCL7031526.1"/>
    <property type="molecule type" value="Genomic_DNA"/>
</dbReference>
<keyword evidence="2" id="KW-1185">Reference proteome</keyword>
<dbReference type="PANTHER" id="PTHR33384">
    <property type="entry name" value="EXPRESSED PROTEIN"/>
    <property type="match status" value="1"/>
</dbReference>
<sequence>MNNRRNSVENNQGGLRTNGRNLVAEMIEMRNIRTAFMVEKCRSSNEPVMCPKPQRQNIRPCGWEYADQNIGGQLSHIFAGKASPPFYSGSPPIRSGNPVIQDARFREQRGQPNPIRDFCIESSEVDRTRSIATMA</sequence>
<protein>
    <submittedName>
        <fullName evidence="1">Uncharacterized protein</fullName>
    </submittedName>
</protein>
<comment type="caution">
    <text evidence="1">The sequence shown here is derived from an EMBL/GenBank/DDBJ whole genome shotgun (WGS) entry which is preliminary data.</text>
</comment>
<organism evidence="1 2">
    <name type="scientific">Papaver nudicaule</name>
    <name type="common">Iceland poppy</name>
    <dbReference type="NCBI Taxonomy" id="74823"/>
    <lineage>
        <taxon>Eukaryota</taxon>
        <taxon>Viridiplantae</taxon>
        <taxon>Streptophyta</taxon>
        <taxon>Embryophyta</taxon>
        <taxon>Tracheophyta</taxon>
        <taxon>Spermatophyta</taxon>
        <taxon>Magnoliopsida</taxon>
        <taxon>Ranunculales</taxon>
        <taxon>Papaveraceae</taxon>
        <taxon>Papaveroideae</taxon>
        <taxon>Papaver</taxon>
    </lineage>
</organism>
<dbReference type="PANTHER" id="PTHR33384:SF1">
    <property type="entry name" value="EXPRESSED PROTEIN"/>
    <property type="match status" value="1"/>
</dbReference>
<gene>
    <name evidence="1" type="ORF">MKW94_016427</name>
</gene>
<accession>A0AA41SAE8</accession>
<reference evidence="1" key="1">
    <citation type="submission" date="2022-03" db="EMBL/GenBank/DDBJ databases">
        <title>A functionally conserved STORR gene fusion in Papaver species that diverged 16.8 million years ago.</title>
        <authorList>
            <person name="Catania T."/>
        </authorList>
    </citation>
    <scope>NUCLEOTIDE SEQUENCE</scope>
    <source>
        <strain evidence="1">S-191538</strain>
    </source>
</reference>
<proteinExistence type="predicted"/>
<dbReference type="Proteomes" id="UP001177140">
    <property type="component" value="Unassembled WGS sequence"/>
</dbReference>
<evidence type="ECO:0000313" key="1">
    <source>
        <dbReference type="EMBL" id="MCL7031526.1"/>
    </source>
</evidence>